<keyword evidence="2" id="KW-1185">Reference proteome</keyword>
<accession>A0A1N7GW60</accession>
<proteinExistence type="predicted"/>
<name>A0A1N7GW60_9NOCA</name>
<organism evidence="1 2">
    <name type="scientific">Williamsia sterculiae</name>
    <dbReference type="NCBI Taxonomy" id="1344003"/>
    <lineage>
        <taxon>Bacteria</taxon>
        <taxon>Bacillati</taxon>
        <taxon>Actinomycetota</taxon>
        <taxon>Actinomycetes</taxon>
        <taxon>Mycobacteriales</taxon>
        <taxon>Nocardiaceae</taxon>
        <taxon>Williamsia</taxon>
    </lineage>
</organism>
<dbReference type="STRING" id="1344003.SAMN05445060_3163"/>
<dbReference type="GO" id="GO:0006777">
    <property type="term" value="P:Mo-molybdopterin cofactor biosynthetic process"/>
    <property type="evidence" value="ECO:0007669"/>
    <property type="project" value="InterPro"/>
</dbReference>
<protein>
    <submittedName>
        <fullName evidence="1">Molybdopterin synthase subunit MoaE</fullName>
    </submittedName>
</protein>
<evidence type="ECO:0000313" key="1">
    <source>
        <dbReference type="EMBL" id="SIS16825.1"/>
    </source>
</evidence>
<dbReference type="AlphaFoldDB" id="A0A1N7GW60"/>
<gene>
    <name evidence="1" type="ORF">SAMN05445060_3163</name>
</gene>
<dbReference type="InterPro" id="IPR036563">
    <property type="entry name" value="MoaE_sf"/>
</dbReference>
<dbReference type="CDD" id="cd00756">
    <property type="entry name" value="MoaE"/>
    <property type="match status" value="1"/>
</dbReference>
<reference evidence="1 2" key="1">
    <citation type="submission" date="2017-01" db="EMBL/GenBank/DDBJ databases">
        <authorList>
            <person name="Mah S.A."/>
            <person name="Swanson W.J."/>
            <person name="Moy G.W."/>
            <person name="Vacquier V.D."/>
        </authorList>
    </citation>
    <scope>NUCLEOTIDE SEQUENCE [LARGE SCALE GENOMIC DNA]</scope>
    <source>
        <strain evidence="1 2">CPCC 203464</strain>
    </source>
</reference>
<dbReference type="Gene3D" id="3.90.1170.40">
    <property type="entry name" value="Molybdopterin biosynthesis MoaE subunit"/>
    <property type="match status" value="1"/>
</dbReference>
<dbReference type="PANTHER" id="PTHR23404">
    <property type="entry name" value="MOLYBDOPTERIN SYNTHASE RELATED"/>
    <property type="match status" value="1"/>
</dbReference>
<sequence>MVRAEVTSQPIGAADLEAGVVAAAEGHAGAVVSFTGAVRDHDGDRGVIALHYRAHPTAGEVVADLVAGIAAQVDGVRAIAVAHRVGDLVVGDVAFAVSVAADHRAAGFATCARVVDEVKAALPVWKHQFFADGTDEWVGTA</sequence>
<dbReference type="InterPro" id="IPR003448">
    <property type="entry name" value="Mopterin_biosynth_MoaE"/>
</dbReference>
<dbReference type="Pfam" id="PF02391">
    <property type="entry name" value="MoaE"/>
    <property type="match status" value="1"/>
</dbReference>
<dbReference type="Proteomes" id="UP000186218">
    <property type="component" value="Unassembled WGS sequence"/>
</dbReference>
<evidence type="ECO:0000313" key="2">
    <source>
        <dbReference type="Proteomes" id="UP000186218"/>
    </source>
</evidence>
<dbReference type="SUPFAM" id="SSF54690">
    <property type="entry name" value="Molybdopterin synthase subunit MoaE"/>
    <property type="match status" value="1"/>
</dbReference>
<dbReference type="EMBL" id="FTNT01000010">
    <property type="protein sequence ID" value="SIS16825.1"/>
    <property type="molecule type" value="Genomic_DNA"/>
</dbReference>